<proteinExistence type="inferred from homology"/>
<dbReference type="PANTHER" id="PTHR35011:SF11">
    <property type="entry name" value="TRAP TRANSPORTER SMALL PERMEASE PROTEIN"/>
    <property type="match status" value="1"/>
</dbReference>
<dbReference type="GO" id="GO:0022857">
    <property type="term" value="F:transmembrane transporter activity"/>
    <property type="evidence" value="ECO:0007669"/>
    <property type="project" value="UniProtKB-UniRule"/>
</dbReference>
<keyword evidence="6 9" id="KW-1133">Transmembrane helix</keyword>
<evidence type="ECO:0000256" key="8">
    <source>
        <dbReference type="ARBA" id="ARBA00038436"/>
    </source>
</evidence>
<evidence type="ECO:0000313" key="11">
    <source>
        <dbReference type="EMBL" id="MDF1584977.1"/>
    </source>
</evidence>
<dbReference type="EMBL" id="JARGEQ010000006">
    <property type="protein sequence ID" value="MDF1584977.1"/>
    <property type="molecule type" value="Genomic_DNA"/>
</dbReference>
<dbReference type="RefSeq" id="WP_327787385.1">
    <property type="nucleotide sequence ID" value="NZ_JARGEQ010000006.1"/>
</dbReference>
<accession>A0AAP3UXC2</accession>
<evidence type="ECO:0000259" key="10">
    <source>
        <dbReference type="Pfam" id="PF04290"/>
    </source>
</evidence>
<evidence type="ECO:0000256" key="2">
    <source>
        <dbReference type="ARBA" id="ARBA00022448"/>
    </source>
</evidence>
<keyword evidence="3" id="KW-1003">Cell membrane</keyword>
<protein>
    <recommendedName>
        <fullName evidence="9">TRAP transporter small permease protein</fullName>
    </recommendedName>
</protein>
<evidence type="ECO:0000256" key="3">
    <source>
        <dbReference type="ARBA" id="ARBA00022475"/>
    </source>
</evidence>
<feature type="transmembrane region" description="Helical" evidence="9">
    <location>
        <begin position="87"/>
        <end position="111"/>
    </location>
</feature>
<feature type="transmembrane region" description="Helical" evidence="9">
    <location>
        <begin position="56"/>
        <end position="80"/>
    </location>
</feature>
<dbReference type="PROSITE" id="PS51257">
    <property type="entry name" value="PROKAR_LIPOPROTEIN"/>
    <property type="match status" value="1"/>
</dbReference>
<keyword evidence="5 9" id="KW-0812">Transmembrane</keyword>
<name>A0AAP3UXC2_9PROT</name>
<keyword evidence="2 9" id="KW-0813">Transport</keyword>
<comment type="caution">
    <text evidence="11">The sequence shown here is derived from an EMBL/GenBank/DDBJ whole genome shotgun (WGS) entry which is preliminary data.</text>
</comment>
<sequence length="179" mass="19383">MLDLLRRADRQVFRWSLRLAMALLVVMACVSLWQVISRFLLEQPAAWTEITARSLNVWMVYLGLVATFRAGALISVELLLAKAKGRFRAAVVAAVAGLSLGVLLVMLWFGIDMVQRARFQMLAGIDNPFTGGGISIALVYLAIPVGAALSIVAVVARAGEEIARSLGRLPPESAVIHEV</sequence>
<feature type="transmembrane region" description="Helical" evidence="9">
    <location>
        <begin position="12"/>
        <end position="36"/>
    </location>
</feature>
<comment type="function">
    <text evidence="9">Part of the tripartite ATP-independent periplasmic (TRAP) transport system.</text>
</comment>
<reference evidence="11 12" key="1">
    <citation type="submission" date="2023-03" db="EMBL/GenBank/DDBJ databases">
        <title>YIM 152171 draft genome.</title>
        <authorList>
            <person name="Yang Z."/>
        </authorList>
    </citation>
    <scope>NUCLEOTIDE SEQUENCE [LARGE SCALE GENOMIC DNA]</scope>
    <source>
        <strain evidence="11 12">YIM 152171</strain>
    </source>
</reference>
<dbReference type="Proteomes" id="UP001301140">
    <property type="component" value="Unassembled WGS sequence"/>
</dbReference>
<feature type="transmembrane region" description="Helical" evidence="9">
    <location>
        <begin position="131"/>
        <end position="156"/>
    </location>
</feature>
<evidence type="ECO:0000313" key="12">
    <source>
        <dbReference type="Proteomes" id="UP001301140"/>
    </source>
</evidence>
<evidence type="ECO:0000256" key="1">
    <source>
        <dbReference type="ARBA" id="ARBA00004429"/>
    </source>
</evidence>
<dbReference type="GO" id="GO:0015740">
    <property type="term" value="P:C4-dicarboxylate transport"/>
    <property type="evidence" value="ECO:0007669"/>
    <property type="project" value="TreeGrafter"/>
</dbReference>
<evidence type="ECO:0000256" key="5">
    <source>
        <dbReference type="ARBA" id="ARBA00022692"/>
    </source>
</evidence>
<gene>
    <name evidence="11" type="ORF">PZ740_01095</name>
</gene>
<dbReference type="PANTHER" id="PTHR35011">
    <property type="entry name" value="2,3-DIKETO-L-GULONATE TRAP TRANSPORTER SMALL PERMEASE PROTEIN YIAM"/>
    <property type="match status" value="1"/>
</dbReference>
<keyword evidence="7 9" id="KW-0472">Membrane</keyword>
<dbReference type="GO" id="GO:0005886">
    <property type="term" value="C:plasma membrane"/>
    <property type="evidence" value="ECO:0007669"/>
    <property type="project" value="UniProtKB-SubCell"/>
</dbReference>
<keyword evidence="4 9" id="KW-0997">Cell inner membrane</keyword>
<evidence type="ECO:0000256" key="7">
    <source>
        <dbReference type="ARBA" id="ARBA00023136"/>
    </source>
</evidence>
<comment type="similarity">
    <text evidence="8 9">Belongs to the TRAP transporter small permease family.</text>
</comment>
<comment type="subunit">
    <text evidence="9">The complex comprises the extracytoplasmic solute receptor protein and the two transmembrane proteins.</text>
</comment>
<comment type="subcellular location">
    <subcellularLocation>
        <location evidence="1 9">Cell inner membrane</location>
        <topology evidence="1 9">Multi-pass membrane protein</topology>
    </subcellularLocation>
</comment>
<evidence type="ECO:0000256" key="4">
    <source>
        <dbReference type="ARBA" id="ARBA00022519"/>
    </source>
</evidence>
<dbReference type="InterPro" id="IPR007387">
    <property type="entry name" value="TRAP_DctQ"/>
</dbReference>
<dbReference type="AlphaFoldDB" id="A0AAP3UXC2"/>
<feature type="domain" description="Tripartite ATP-independent periplasmic transporters DctQ component" evidence="10">
    <location>
        <begin position="27"/>
        <end position="161"/>
    </location>
</feature>
<dbReference type="Pfam" id="PF04290">
    <property type="entry name" value="DctQ"/>
    <property type="match status" value="1"/>
</dbReference>
<evidence type="ECO:0000256" key="6">
    <source>
        <dbReference type="ARBA" id="ARBA00022989"/>
    </source>
</evidence>
<evidence type="ECO:0000256" key="9">
    <source>
        <dbReference type="RuleBase" id="RU369079"/>
    </source>
</evidence>
<keyword evidence="12" id="KW-1185">Reference proteome</keyword>
<organism evidence="11 12">
    <name type="scientific">Marinimicrococcus flavescens</name>
    <dbReference type="NCBI Taxonomy" id="3031815"/>
    <lineage>
        <taxon>Bacteria</taxon>
        <taxon>Pseudomonadati</taxon>
        <taxon>Pseudomonadota</taxon>
        <taxon>Alphaproteobacteria</taxon>
        <taxon>Geminicoccales</taxon>
        <taxon>Geminicoccaceae</taxon>
        <taxon>Marinimicrococcus</taxon>
    </lineage>
</organism>
<dbReference type="InterPro" id="IPR055348">
    <property type="entry name" value="DctQ"/>
</dbReference>